<dbReference type="AlphaFoldDB" id="A0A161PW29"/>
<keyword evidence="3" id="KW-0813">Transport</keyword>
<gene>
    <name evidence="9" type="primary">hmuU</name>
    <name evidence="9" type="ORF">ATZ99_16920</name>
</gene>
<feature type="transmembrane region" description="Helical" evidence="8">
    <location>
        <begin position="288"/>
        <end position="311"/>
    </location>
</feature>
<feature type="transmembrane region" description="Helical" evidence="8">
    <location>
        <begin position="69"/>
        <end position="86"/>
    </location>
</feature>
<dbReference type="GO" id="GO:0033214">
    <property type="term" value="P:siderophore-iron import into cell"/>
    <property type="evidence" value="ECO:0007669"/>
    <property type="project" value="TreeGrafter"/>
</dbReference>
<dbReference type="Gene3D" id="1.10.3470.10">
    <property type="entry name" value="ABC transporter involved in vitamin B12 uptake, BtuC"/>
    <property type="match status" value="1"/>
</dbReference>
<feature type="transmembrane region" description="Helical" evidence="8">
    <location>
        <begin position="98"/>
        <end position="117"/>
    </location>
</feature>
<dbReference type="InterPro" id="IPR000522">
    <property type="entry name" value="ABC_transptr_permease_BtuC"/>
</dbReference>
<evidence type="ECO:0000256" key="2">
    <source>
        <dbReference type="ARBA" id="ARBA00007935"/>
    </source>
</evidence>
<keyword evidence="5 8" id="KW-0812">Transmembrane</keyword>
<dbReference type="GO" id="GO:0022857">
    <property type="term" value="F:transmembrane transporter activity"/>
    <property type="evidence" value="ECO:0007669"/>
    <property type="project" value="InterPro"/>
</dbReference>
<evidence type="ECO:0000256" key="1">
    <source>
        <dbReference type="ARBA" id="ARBA00004651"/>
    </source>
</evidence>
<evidence type="ECO:0000313" key="10">
    <source>
        <dbReference type="Proteomes" id="UP000075737"/>
    </source>
</evidence>
<keyword evidence="7 8" id="KW-0472">Membrane</keyword>
<evidence type="ECO:0000256" key="7">
    <source>
        <dbReference type="ARBA" id="ARBA00023136"/>
    </source>
</evidence>
<accession>A0A161PW29</accession>
<evidence type="ECO:0000256" key="8">
    <source>
        <dbReference type="SAM" id="Phobius"/>
    </source>
</evidence>
<evidence type="ECO:0000313" key="9">
    <source>
        <dbReference type="EMBL" id="KYO65243.1"/>
    </source>
</evidence>
<comment type="caution">
    <text evidence="9">The sequence shown here is derived from an EMBL/GenBank/DDBJ whole genome shotgun (WGS) entry which is preliminary data.</text>
</comment>
<name>A0A161PW29_9FIRM</name>
<evidence type="ECO:0000256" key="6">
    <source>
        <dbReference type="ARBA" id="ARBA00022989"/>
    </source>
</evidence>
<feature type="transmembrane region" description="Helical" evidence="8">
    <location>
        <begin position="249"/>
        <end position="276"/>
    </location>
</feature>
<dbReference type="InterPro" id="IPR037294">
    <property type="entry name" value="ABC_BtuC-like"/>
</dbReference>
<dbReference type="GO" id="GO:0005886">
    <property type="term" value="C:plasma membrane"/>
    <property type="evidence" value="ECO:0007669"/>
    <property type="project" value="UniProtKB-SubCell"/>
</dbReference>
<feature type="transmembrane region" description="Helical" evidence="8">
    <location>
        <begin position="9"/>
        <end position="33"/>
    </location>
</feature>
<feature type="transmembrane region" description="Helical" evidence="8">
    <location>
        <begin position="123"/>
        <end position="144"/>
    </location>
</feature>
<reference evidence="9 10" key="1">
    <citation type="submission" date="2015-12" db="EMBL/GenBank/DDBJ databases">
        <title>Draft genome of Thermovenabulum gondwanense isolated from a red thermophilic microbial mat colonisisng an outflow channel of a bore well.</title>
        <authorList>
            <person name="Patel B.K."/>
        </authorList>
    </citation>
    <scope>NUCLEOTIDE SEQUENCE [LARGE SCALE GENOMIC DNA]</scope>
    <source>
        <strain evidence="9 10">R270</strain>
    </source>
</reference>
<feature type="transmembrane region" description="Helical" evidence="8">
    <location>
        <begin position="156"/>
        <end position="179"/>
    </location>
</feature>
<dbReference type="PANTHER" id="PTHR30472">
    <property type="entry name" value="FERRIC ENTEROBACTIN TRANSPORT SYSTEM PERMEASE PROTEIN"/>
    <property type="match status" value="1"/>
</dbReference>
<dbReference type="Proteomes" id="UP000075737">
    <property type="component" value="Unassembled WGS sequence"/>
</dbReference>
<sequence>MFRKITKRYIYFLLILLIFLGSVISISIGAFYIPAKKIPLILLSLFTKREYDLTFAEKVIILNFRLPRIILSFIVGAELSCAGVIYQGMFRNPLTDPYVIGASSGASLGASVAILYFQGMNFIGMNATPFFSFLGALFAVFLVWSIARIGGKTLSFSILLSGIAVSSFLSAIVSFLMYASGEKLKNIYFWHLGSFSYQGWKEVIINLPYGITGFLAGLFILRGLNVLQLGEETAFFTGVDVELLKKLCLISASLLTASAVAFCGIIGFVGLIIPHISRLIIGPDHRNLYVFSALFGGLYLMVMDTLARVIIAPSEMPVGIITALVGGPFFLYLLIKNRKIDFS</sequence>
<dbReference type="PANTHER" id="PTHR30472:SF25">
    <property type="entry name" value="ABC TRANSPORTER PERMEASE PROTEIN MJ0876-RELATED"/>
    <property type="match status" value="1"/>
</dbReference>
<dbReference type="FunFam" id="1.10.3470.10:FF:000001">
    <property type="entry name" value="Vitamin B12 ABC transporter permease BtuC"/>
    <property type="match status" value="1"/>
</dbReference>
<dbReference type="EMBL" id="LOHZ01000036">
    <property type="protein sequence ID" value="KYO65243.1"/>
    <property type="molecule type" value="Genomic_DNA"/>
</dbReference>
<dbReference type="SUPFAM" id="SSF81345">
    <property type="entry name" value="ABC transporter involved in vitamin B12 uptake, BtuC"/>
    <property type="match status" value="1"/>
</dbReference>
<keyword evidence="10" id="KW-1185">Reference proteome</keyword>
<proteinExistence type="inferred from homology"/>
<dbReference type="OrthoDB" id="9792889at2"/>
<comment type="subcellular location">
    <subcellularLocation>
        <location evidence="1">Cell membrane</location>
        <topology evidence="1">Multi-pass membrane protein</topology>
    </subcellularLocation>
</comment>
<dbReference type="Pfam" id="PF01032">
    <property type="entry name" value="FecCD"/>
    <property type="match status" value="1"/>
</dbReference>
<dbReference type="RefSeq" id="WP_068748807.1">
    <property type="nucleotide sequence ID" value="NZ_LOHZ01000036.1"/>
</dbReference>
<dbReference type="STRING" id="520767.ATZ99_16920"/>
<feature type="transmembrane region" description="Helical" evidence="8">
    <location>
        <begin position="317"/>
        <end position="335"/>
    </location>
</feature>
<keyword evidence="4" id="KW-1003">Cell membrane</keyword>
<evidence type="ECO:0000256" key="4">
    <source>
        <dbReference type="ARBA" id="ARBA00022475"/>
    </source>
</evidence>
<evidence type="ECO:0000256" key="3">
    <source>
        <dbReference type="ARBA" id="ARBA00022448"/>
    </source>
</evidence>
<evidence type="ECO:0000256" key="5">
    <source>
        <dbReference type="ARBA" id="ARBA00022692"/>
    </source>
</evidence>
<keyword evidence="6 8" id="KW-1133">Transmembrane helix</keyword>
<dbReference type="CDD" id="cd06550">
    <property type="entry name" value="TM_ABC_iron-siderophores_like"/>
    <property type="match status" value="1"/>
</dbReference>
<comment type="similarity">
    <text evidence="2">Belongs to the binding-protein-dependent transport system permease family. FecCD subfamily.</text>
</comment>
<protein>
    <submittedName>
        <fullName evidence="9">Hemin transport system permease protein HmuU</fullName>
    </submittedName>
</protein>
<organism evidence="9 10">
    <name type="scientific">Thermovenabulum gondwanense</name>
    <dbReference type="NCBI Taxonomy" id="520767"/>
    <lineage>
        <taxon>Bacteria</taxon>
        <taxon>Bacillati</taxon>
        <taxon>Bacillota</taxon>
        <taxon>Clostridia</taxon>
        <taxon>Thermosediminibacterales</taxon>
        <taxon>Thermosediminibacteraceae</taxon>
        <taxon>Thermovenabulum</taxon>
    </lineage>
</organism>